<feature type="signal peptide" evidence="1">
    <location>
        <begin position="1"/>
        <end position="21"/>
    </location>
</feature>
<dbReference type="KEGG" id="cel:CELE_C14F11.7"/>
<accession>Q95QW8</accession>
<dbReference type="PeptideAtlas" id="Q95QW8"/>
<organism evidence="2 3">
    <name type="scientific">Caenorhabditis elegans</name>
    <dbReference type="NCBI Taxonomy" id="6239"/>
    <lineage>
        <taxon>Eukaryota</taxon>
        <taxon>Metazoa</taxon>
        <taxon>Ecdysozoa</taxon>
        <taxon>Nematoda</taxon>
        <taxon>Chromadorea</taxon>
        <taxon>Rhabditida</taxon>
        <taxon>Rhabditina</taxon>
        <taxon>Rhabditomorpha</taxon>
        <taxon>Rhabditoidea</taxon>
        <taxon>Rhabditidae</taxon>
        <taxon>Peloderinae</taxon>
        <taxon>Caenorhabditis</taxon>
    </lineage>
</organism>
<feature type="chain" id="PRO_5004321270" evidence="1">
    <location>
        <begin position="22"/>
        <end position="82"/>
    </location>
</feature>
<keyword evidence="3" id="KW-1185">Reference proteome</keyword>
<dbReference type="AlphaFoldDB" id="Q95QW8"/>
<dbReference type="STRING" id="6239.C14F11.7.1"/>
<dbReference type="WormBase" id="C14F11.7">
    <property type="protein sequence ID" value="CE27685"/>
    <property type="gene ID" value="WBGene00015782"/>
</dbReference>
<dbReference type="Proteomes" id="UP000001940">
    <property type="component" value="Chromosome X"/>
</dbReference>
<dbReference type="HOGENOM" id="CLU_2560384_0_0_1"/>
<dbReference type="InParanoid" id="Q95QW8"/>
<proteinExistence type="predicted"/>
<dbReference type="FunCoup" id="Q95QW8">
    <property type="interactions" value="1"/>
</dbReference>
<reference evidence="2 3" key="1">
    <citation type="journal article" date="1998" name="Science">
        <title>Genome sequence of the nematode C. elegans: a platform for investigating biology.</title>
        <authorList>
            <consortium name="The C. elegans sequencing consortium"/>
            <person name="Sulson J.E."/>
            <person name="Waterston R."/>
        </authorList>
    </citation>
    <scope>NUCLEOTIDE SEQUENCE [LARGE SCALE GENOMIC DNA]</scope>
    <source>
        <strain evidence="2 3">Bristol N2</strain>
    </source>
</reference>
<evidence type="ECO:0000313" key="4">
    <source>
        <dbReference type="WormBase" id="C14F11.7"/>
    </source>
</evidence>
<dbReference type="PaxDb" id="6239-C14F11.7"/>
<gene>
    <name evidence="2 4" type="ORF">C14F11.7</name>
    <name evidence="2" type="ORF">CELE_C14F11.7</name>
</gene>
<dbReference type="Bgee" id="WBGene00015782">
    <property type="expression patterns" value="Expressed in adult organism and 3 other cell types or tissues"/>
</dbReference>
<evidence type="ECO:0000313" key="3">
    <source>
        <dbReference type="Proteomes" id="UP000001940"/>
    </source>
</evidence>
<dbReference type="RefSeq" id="NP_509041.1">
    <property type="nucleotide sequence ID" value="NM_076640.8"/>
</dbReference>
<dbReference type="GeneID" id="180892"/>
<sequence length="82" mass="9181">MWSKSLQIVLLIAIFSATVQGCFDSSDCKFGTCDMVTHSCTAGFAPIQRDDEEFSSHRGHRFRGRQTKSSSQICIFPFICIP</sequence>
<evidence type="ECO:0000256" key="1">
    <source>
        <dbReference type="SAM" id="SignalP"/>
    </source>
</evidence>
<dbReference type="AGR" id="WB:WBGene00015782"/>
<protein>
    <submittedName>
        <fullName evidence="2">EB domain-containing protein</fullName>
    </submittedName>
</protein>
<dbReference type="EMBL" id="BX284606">
    <property type="protein sequence ID" value="CCD64544.1"/>
    <property type="molecule type" value="Genomic_DNA"/>
</dbReference>
<dbReference type="PROSITE" id="PS51257">
    <property type="entry name" value="PROKAR_LIPOPROTEIN"/>
    <property type="match status" value="1"/>
</dbReference>
<name>Q95QW8_CAEEL</name>
<dbReference type="UCSC" id="C14F11.7">
    <property type="organism name" value="c. elegans"/>
</dbReference>
<evidence type="ECO:0000313" key="2">
    <source>
        <dbReference type="EMBL" id="CCD64544.1"/>
    </source>
</evidence>
<keyword evidence="1" id="KW-0732">Signal</keyword>
<dbReference type="CTD" id="180892"/>